<dbReference type="Gene3D" id="6.20.150.10">
    <property type="match status" value="1"/>
</dbReference>
<dbReference type="InterPro" id="IPR006531">
    <property type="entry name" value="Gp5/Vgr_OB"/>
</dbReference>
<dbReference type="InterPro" id="IPR054122">
    <property type="entry name" value="Gp138-like_C"/>
</dbReference>
<organism evidence="3 4">
    <name type="scientific">Pseudoduganella violacea</name>
    <dbReference type="NCBI Taxonomy" id="1715466"/>
    <lineage>
        <taxon>Bacteria</taxon>
        <taxon>Pseudomonadati</taxon>
        <taxon>Pseudomonadota</taxon>
        <taxon>Betaproteobacteria</taxon>
        <taxon>Burkholderiales</taxon>
        <taxon>Oxalobacteraceae</taxon>
        <taxon>Telluria group</taxon>
        <taxon>Pseudoduganella</taxon>
    </lineage>
</organism>
<feature type="domain" description="Gp138-like beta-helical trimerization" evidence="2">
    <location>
        <begin position="100"/>
        <end position="175"/>
    </location>
</feature>
<dbReference type="EMBL" id="JACHXD010000003">
    <property type="protein sequence ID" value="MBB3118631.1"/>
    <property type="molecule type" value="Genomic_DNA"/>
</dbReference>
<name>A0A7W5B919_9BURK</name>
<evidence type="ECO:0000313" key="3">
    <source>
        <dbReference type="EMBL" id="MBB3118631.1"/>
    </source>
</evidence>
<dbReference type="Pfam" id="PF21930">
    <property type="entry name" value="Gp138_C"/>
    <property type="match status" value="1"/>
</dbReference>
<dbReference type="AlphaFoldDB" id="A0A7W5B919"/>
<dbReference type="InterPro" id="IPR013046">
    <property type="entry name" value="GpV/Gp45"/>
</dbReference>
<dbReference type="NCBIfam" id="TIGR01644">
    <property type="entry name" value="phage_P2_V"/>
    <property type="match status" value="1"/>
</dbReference>
<dbReference type="Proteomes" id="UP000541535">
    <property type="component" value="Unassembled WGS sequence"/>
</dbReference>
<dbReference type="Gene3D" id="2.40.50.230">
    <property type="entry name" value="Gp5 N-terminal domain"/>
    <property type="match status" value="1"/>
</dbReference>
<comment type="caution">
    <text evidence="3">The sequence shown here is derived from an EMBL/GenBank/DDBJ whole genome shotgun (WGS) entry which is preliminary data.</text>
</comment>
<evidence type="ECO:0000313" key="4">
    <source>
        <dbReference type="Proteomes" id="UP000541535"/>
    </source>
</evidence>
<dbReference type="Pfam" id="PF04717">
    <property type="entry name" value="Phage_base_V"/>
    <property type="match status" value="1"/>
</dbReference>
<dbReference type="InterPro" id="IPR037026">
    <property type="entry name" value="Vgr_OB-fold_dom_sf"/>
</dbReference>
<protein>
    <submittedName>
        <fullName evidence="3">Phage baseplate assembly protein V</fullName>
    </submittedName>
</protein>
<evidence type="ECO:0000259" key="2">
    <source>
        <dbReference type="Pfam" id="PF21930"/>
    </source>
</evidence>
<evidence type="ECO:0000259" key="1">
    <source>
        <dbReference type="Pfam" id="PF04717"/>
    </source>
</evidence>
<feature type="domain" description="Gp5/Type VI secretion system Vgr protein OB-fold" evidence="1">
    <location>
        <begin position="18"/>
        <end position="84"/>
    </location>
</feature>
<proteinExistence type="predicted"/>
<dbReference type="RefSeq" id="WP_183440515.1">
    <property type="nucleotide sequence ID" value="NZ_JACHXD010000003.1"/>
</dbReference>
<gene>
    <name evidence="3" type="ORF">FHS03_001662</name>
</gene>
<accession>A0A7W5B919</accession>
<keyword evidence="4" id="KW-1185">Reference proteome</keyword>
<reference evidence="3 4" key="1">
    <citation type="submission" date="2020-08" db="EMBL/GenBank/DDBJ databases">
        <title>Genomic Encyclopedia of Type Strains, Phase III (KMG-III): the genomes of soil and plant-associated and newly described type strains.</title>
        <authorList>
            <person name="Whitman W."/>
        </authorList>
    </citation>
    <scope>NUCLEOTIDE SEQUENCE [LARGE SCALE GENOMIC DNA]</scope>
    <source>
        <strain evidence="3 4">CECT 8897</strain>
    </source>
</reference>
<sequence length="192" mass="20391">MQYLIAEMDRRLATLIQAGIVESVDHGAARCRLKVGQWVSAPLPWLSLGGGEVRHWRPPSVGEQALLVSPSGEPAAGFILPGFYSQQHQQANDQRPKVVAWKMPDGCLIEYDWENGALQVKGSKTVSIENAETVSVTSGGAVTLKCPSLLVDCPSTTFKGALSVQGNISVDGDVDASGSIMDSGGNSNHHSH</sequence>